<dbReference type="HOGENOM" id="CLU_2849005_0_0_1"/>
<name>H2XLK5_CIOIN</name>
<dbReference type="AlphaFoldDB" id="H2XLK5"/>
<keyword evidence="1" id="KW-0732">Signal</keyword>
<dbReference type="Ensembl" id="ENSCINT00000036681.1">
    <property type="protein sequence ID" value="ENSCINP00000030537.1"/>
    <property type="gene ID" value="ENSCING00000019554.1"/>
</dbReference>
<keyword evidence="3" id="KW-1185">Reference proteome</keyword>
<evidence type="ECO:0000256" key="1">
    <source>
        <dbReference type="SAM" id="SignalP"/>
    </source>
</evidence>
<sequence length="65" mass="7644">MDRKIVFALLLLVVIQASVVSADLLVRPRPLIRHLNDNDQQFDHEMGRNAEQEMEGGRVKDFRWR</sequence>
<reference evidence="2" key="3">
    <citation type="submission" date="2025-09" db="UniProtKB">
        <authorList>
            <consortium name="Ensembl"/>
        </authorList>
    </citation>
    <scope>IDENTIFICATION</scope>
</reference>
<reference evidence="2" key="2">
    <citation type="submission" date="2025-08" db="UniProtKB">
        <authorList>
            <consortium name="Ensembl"/>
        </authorList>
    </citation>
    <scope>IDENTIFICATION</scope>
</reference>
<feature type="signal peptide" evidence="1">
    <location>
        <begin position="1"/>
        <end position="22"/>
    </location>
</feature>
<evidence type="ECO:0000313" key="2">
    <source>
        <dbReference type="Ensembl" id="ENSCINP00000030537.1"/>
    </source>
</evidence>
<evidence type="ECO:0000313" key="3">
    <source>
        <dbReference type="Proteomes" id="UP000008144"/>
    </source>
</evidence>
<dbReference type="InParanoid" id="H2XLK5"/>
<dbReference type="Proteomes" id="UP000008144">
    <property type="component" value="Unassembled WGS sequence"/>
</dbReference>
<reference evidence="3" key="1">
    <citation type="journal article" date="2002" name="Science">
        <title>The draft genome of Ciona intestinalis: insights into chordate and vertebrate origins.</title>
        <authorList>
            <person name="Dehal P."/>
            <person name="Satou Y."/>
            <person name="Campbell R.K."/>
            <person name="Chapman J."/>
            <person name="Degnan B."/>
            <person name="De Tomaso A."/>
            <person name="Davidson B."/>
            <person name="Di Gregorio A."/>
            <person name="Gelpke M."/>
            <person name="Goodstein D.M."/>
            <person name="Harafuji N."/>
            <person name="Hastings K.E."/>
            <person name="Ho I."/>
            <person name="Hotta K."/>
            <person name="Huang W."/>
            <person name="Kawashima T."/>
            <person name="Lemaire P."/>
            <person name="Martinez D."/>
            <person name="Meinertzhagen I.A."/>
            <person name="Necula S."/>
            <person name="Nonaka M."/>
            <person name="Putnam N."/>
            <person name="Rash S."/>
            <person name="Saiga H."/>
            <person name="Satake M."/>
            <person name="Terry A."/>
            <person name="Yamada L."/>
            <person name="Wang H.G."/>
            <person name="Awazu S."/>
            <person name="Azumi K."/>
            <person name="Boore J."/>
            <person name="Branno M."/>
            <person name="Chin-Bow S."/>
            <person name="DeSantis R."/>
            <person name="Doyle S."/>
            <person name="Francino P."/>
            <person name="Keys D.N."/>
            <person name="Haga S."/>
            <person name="Hayashi H."/>
            <person name="Hino K."/>
            <person name="Imai K.S."/>
            <person name="Inaba K."/>
            <person name="Kano S."/>
            <person name="Kobayashi K."/>
            <person name="Kobayashi M."/>
            <person name="Lee B.I."/>
            <person name="Makabe K.W."/>
            <person name="Manohar C."/>
            <person name="Matassi G."/>
            <person name="Medina M."/>
            <person name="Mochizuki Y."/>
            <person name="Mount S."/>
            <person name="Morishita T."/>
            <person name="Miura S."/>
            <person name="Nakayama A."/>
            <person name="Nishizaka S."/>
            <person name="Nomoto H."/>
            <person name="Ohta F."/>
            <person name="Oishi K."/>
            <person name="Rigoutsos I."/>
            <person name="Sano M."/>
            <person name="Sasaki A."/>
            <person name="Sasakura Y."/>
            <person name="Shoguchi E."/>
            <person name="Shin-i T."/>
            <person name="Spagnuolo A."/>
            <person name="Stainier D."/>
            <person name="Suzuki M.M."/>
            <person name="Tassy O."/>
            <person name="Takatori N."/>
            <person name="Tokuoka M."/>
            <person name="Yagi K."/>
            <person name="Yoshizaki F."/>
            <person name="Wada S."/>
            <person name="Zhang C."/>
            <person name="Hyatt P.D."/>
            <person name="Larimer F."/>
            <person name="Detter C."/>
            <person name="Doggett N."/>
            <person name="Glavina T."/>
            <person name="Hawkins T."/>
            <person name="Richardson P."/>
            <person name="Lucas S."/>
            <person name="Kohara Y."/>
            <person name="Levine M."/>
            <person name="Satoh N."/>
            <person name="Rokhsar D.S."/>
        </authorList>
    </citation>
    <scope>NUCLEOTIDE SEQUENCE [LARGE SCALE GENOMIC DNA]</scope>
</reference>
<accession>H2XLK5</accession>
<protein>
    <submittedName>
        <fullName evidence="2">Uncharacterized protein</fullName>
    </submittedName>
</protein>
<proteinExistence type="predicted"/>
<feature type="chain" id="PRO_5003576827" evidence="1">
    <location>
        <begin position="23"/>
        <end position="65"/>
    </location>
</feature>
<organism evidence="2 3">
    <name type="scientific">Ciona intestinalis</name>
    <name type="common">Transparent sea squirt</name>
    <name type="synonym">Ascidia intestinalis</name>
    <dbReference type="NCBI Taxonomy" id="7719"/>
    <lineage>
        <taxon>Eukaryota</taxon>
        <taxon>Metazoa</taxon>
        <taxon>Chordata</taxon>
        <taxon>Tunicata</taxon>
        <taxon>Ascidiacea</taxon>
        <taxon>Phlebobranchia</taxon>
        <taxon>Cionidae</taxon>
        <taxon>Ciona</taxon>
    </lineage>
</organism>